<gene>
    <name evidence="1" type="ORF">KIN20_010537</name>
</gene>
<dbReference type="EMBL" id="JAHQIW010001843">
    <property type="protein sequence ID" value="KAJ1353793.1"/>
    <property type="molecule type" value="Genomic_DNA"/>
</dbReference>
<dbReference type="Proteomes" id="UP001196413">
    <property type="component" value="Unassembled WGS sequence"/>
</dbReference>
<keyword evidence="2" id="KW-1185">Reference proteome</keyword>
<accession>A0AAD5MCN5</accession>
<proteinExistence type="predicted"/>
<evidence type="ECO:0000313" key="2">
    <source>
        <dbReference type="Proteomes" id="UP001196413"/>
    </source>
</evidence>
<sequence length="105" mass="11852">MLVIVDQILDSDSSKAHAVLSKTMPNLTARRRLRKSDDELEGVEVQPHPAHDPDVASSDSRYFLHNGIFPAWTPIRDILIKLKRQSEVLSFKIHKNGIPNRSEGV</sequence>
<evidence type="ECO:0000313" key="1">
    <source>
        <dbReference type="EMBL" id="KAJ1353793.1"/>
    </source>
</evidence>
<name>A0AAD5MCN5_PARTN</name>
<organism evidence="1 2">
    <name type="scientific">Parelaphostrongylus tenuis</name>
    <name type="common">Meningeal worm</name>
    <dbReference type="NCBI Taxonomy" id="148309"/>
    <lineage>
        <taxon>Eukaryota</taxon>
        <taxon>Metazoa</taxon>
        <taxon>Ecdysozoa</taxon>
        <taxon>Nematoda</taxon>
        <taxon>Chromadorea</taxon>
        <taxon>Rhabditida</taxon>
        <taxon>Rhabditina</taxon>
        <taxon>Rhabditomorpha</taxon>
        <taxon>Strongyloidea</taxon>
        <taxon>Metastrongylidae</taxon>
        <taxon>Parelaphostrongylus</taxon>
    </lineage>
</organism>
<dbReference type="AlphaFoldDB" id="A0AAD5MCN5"/>
<reference evidence="1" key="1">
    <citation type="submission" date="2021-06" db="EMBL/GenBank/DDBJ databases">
        <title>Parelaphostrongylus tenuis whole genome reference sequence.</title>
        <authorList>
            <person name="Garwood T.J."/>
            <person name="Larsen P.A."/>
            <person name="Fountain-Jones N.M."/>
            <person name="Garbe J.R."/>
            <person name="Macchietto M.G."/>
            <person name="Kania S.A."/>
            <person name="Gerhold R.W."/>
            <person name="Richards J.E."/>
            <person name="Wolf T.M."/>
        </authorList>
    </citation>
    <scope>NUCLEOTIDE SEQUENCE</scope>
    <source>
        <strain evidence="1">MNPRO001-30</strain>
        <tissue evidence="1">Meninges</tissue>
    </source>
</reference>
<protein>
    <submittedName>
        <fullName evidence="1">Uncharacterized protein</fullName>
    </submittedName>
</protein>
<comment type="caution">
    <text evidence="1">The sequence shown here is derived from an EMBL/GenBank/DDBJ whole genome shotgun (WGS) entry which is preliminary data.</text>
</comment>